<proteinExistence type="predicted"/>
<sequence length="835" mass="93222">MSKLSNPLLLADITIPSAAGNGERSSLALRRTFRGYVILYLVGVHSFYNLVDARLRAASLCLLFPGAGLLTVASPLPLFIFVLIWVLFLASLFLWFACGAVVFPVFIWLASAVAAGLMVREPLSITASSTVILLPLISFAAVRIRGRHQATEAINRRDLHNTYLTEYLQSLPDGATASAAPGTRELDLQTLRFVQWFIETGLLHLDDWSRHTIIDQFQTAALRYQLYQTVYSLQAYQCHYAPNYSGALGEACRNAIQKAQCEKVNSFWKWECMWGKLNFHDWNPIKKDNIMVTGYYGLAVALYESNTRDYRFRATDSMLFVVDKLHRYKTNLNEVVQTIFLNMRQSKFTLYPCEPHWIYSSCNLFGLNALVVADRTLDTDHSTKVRASFEKSYNENFCEVDGSIIPIRSTITGFAVPGSIGIAGNCMASVLASPFLPSIGHRAWGLVRRKAVRYDKGELHLELHSEDKIDPGNYKQTEGVSRVLCGQAAAEFGDTQVRDDCLHQLDNIFHPIQQTPTGSLYNRGLSVFMQGRALEARLWGPQDWANMVKHGVPDICHEGPLLESALFPQVLVAKAWSPEGKKLELVLYNGMGPGEFEVTFSRLRPGASYVLTSGSEYIADKQGRASAIVHIDGRTALTLDLLLQHYRELTAASQAEGGIVAYYVGTPVNDEARKEVRAFELHISRAALNAHLVSPHMNQFRDRTANLIAETTVKYATPIGNSFLRSNATSEPELTIIAQMQYSENADMDDVLIKGARLINHTRFHEQSAQSYFWALDEGNPRSIWVFGQFESSESCFGTHTQTEHYAAATGAQAEGVITSPVFVKKEAGFDHPWP</sequence>
<feature type="transmembrane region" description="Helical" evidence="1">
    <location>
        <begin position="33"/>
        <end position="51"/>
    </location>
</feature>
<gene>
    <name evidence="3" type="ORF">BDW59DRAFT_163172</name>
</gene>
<keyword evidence="1" id="KW-1133">Transmembrane helix</keyword>
<feature type="transmembrane region" description="Helical" evidence="1">
    <location>
        <begin position="123"/>
        <end position="142"/>
    </location>
</feature>
<dbReference type="Pfam" id="PF18566">
    <property type="entry name" value="Ldi"/>
    <property type="match status" value="1"/>
</dbReference>
<evidence type="ECO:0000259" key="2">
    <source>
        <dbReference type="Pfam" id="PF18566"/>
    </source>
</evidence>
<dbReference type="SUPFAM" id="SSF54909">
    <property type="entry name" value="Dimeric alpha+beta barrel"/>
    <property type="match status" value="1"/>
</dbReference>
<reference evidence="3 4" key="1">
    <citation type="submission" date="2024-07" db="EMBL/GenBank/DDBJ databases">
        <title>Section-level genome sequencing and comparative genomics of Aspergillus sections Usti and Cavernicolus.</title>
        <authorList>
            <consortium name="Lawrence Berkeley National Laboratory"/>
            <person name="Nybo J.L."/>
            <person name="Vesth T.C."/>
            <person name="Theobald S."/>
            <person name="Frisvad J.C."/>
            <person name="Larsen T.O."/>
            <person name="Kjaerboelling I."/>
            <person name="Rothschild-Mancinelli K."/>
            <person name="Lyhne E.K."/>
            <person name="Kogle M.E."/>
            <person name="Barry K."/>
            <person name="Clum A."/>
            <person name="Na H."/>
            <person name="Ledsgaard L."/>
            <person name="Lin J."/>
            <person name="Lipzen A."/>
            <person name="Kuo A."/>
            <person name="Riley R."/>
            <person name="Mondo S."/>
            <person name="LaButti K."/>
            <person name="Haridas S."/>
            <person name="Pangalinan J."/>
            <person name="Salamov A.A."/>
            <person name="Simmons B.A."/>
            <person name="Magnuson J.K."/>
            <person name="Chen J."/>
            <person name="Drula E."/>
            <person name="Henrissat B."/>
            <person name="Wiebenga A."/>
            <person name="Lubbers R.J."/>
            <person name="Gomes A.C."/>
            <person name="Makela M.R."/>
            <person name="Stajich J."/>
            <person name="Grigoriev I.V."/>
            <person name="Mortensen U.H."/>
            <person name="De vries R.P."/>
            <person name="Baker S.E."/>
            <person name="Andersen M.R."/>
        </authorList>
    </citation>
    <scope>NUCLEOTIDE SEQUENCE [LARGE SCALE GENOMIC DNA]</scope>
    <source>
        <strain evidence="3 4">CBS 600.67</strain>
    </source>
</reference>
<keyword evidence="1" id="KW-0472">Membrane</keyword>
<dbReference type="EMBL" id="JBFXLS010000051">
    <property type="protein sequence ID" value="KAL2823595.1"/>
    <property type="molecule type" value="Genomic_DNA"/>
</dbReference>
<keyword evidence="1" id="KW-0812">Transmembrane</keyword>
<organism evidence="3 4">
    <name type="scientific">Aspergillus cavernicola</name>
    <dbReference type="NCBI Taxonomy" id="176166"/>
    <lineage>
        <taxon>Eukaryota</taxon>
        <taxon>Fungi</taxon>
        <taxon>Dikarya</taxon>
        <taxon>Ascomycota</taxon>
        <taxon>Pezizomycotina</taxon>
        <taxon>Eurotiomycetes</taxon>
        <taxon>Eurotiomycetidae</taxon>
        <taxon>Eurotiales</taxon>
        <taxon>Aspergillaceae</taxon>
        <taxon>Aspergillus</taxon>
        <taxon>Aspergillus subgen. Nidulantes</taxon>
    </lineage>
</organism>
<protein>
    <recommendedName>
        <fullName evidence="2">Linalool dehydratase/isomerase domain-containing protein</fullName>
    </recommendedName>
</protein>
<evidence type="ECO:0000313" key="4">
    <source>
        <dbReference type="Proteomes" id="UP001610335"/>
    </source>
</evidence>
<evidence type="ECO:0000313" key="3">
    <source>
        <dbReference type="EMBL" id="KAL2823595.1"/>
    </source>
</evidence>
<dbReference type="InterPro" id="IPR041411">
    <property type="entry name" value="Ldi"/>
</dbReference>
<feature type="transmembrane region" description="Helical" evidence="1">
    <location>
        <begin position="94"/>
        <end position="116"/>
    </location>
</feature>
<keyword evidence="4" id="KW-1185">Reference proteome</keyword>
<accession>A0ABR4I774</accession>
<dbReference type="Gene3D" id="3.30.70.100">
    <property type="match status" value="2"/>
</dbReference>
<dbReference type="InterPro" id="IPR011008">
    <property type="entry name" value="Dimeric_a/b-barrel"/>
</dbReference>
<feature type="transmembrane region" description="Helical" evidence="1">
    <location>
        <begin position="63"/>
        <end position="88"/>
    </location>
</feature>
<dbReference type="Proteomes" id="UP001610335">
    <property type="component" value="Unassembled WGS sequence"/>
</dbReference>
<comment type="caution">
    <text evidence="3">The sequence shown here is derived from an EMBL/GenBank/DDBJ whole genome shotgun (WGS) entry which is preliminary data.</text>
</comment>
<name>A0ABR4I774_9EURO</name>
<feature type="domain" description="Linalool dehydratase/isomerase" evidence="2">
    <location>
        <begin position="223"/>
        <end position="521"/>
    </location>
</feature>
<evidence type="ECO:0000256" key="1">
    <source>
        <dbReference type="SAM" id="Phobius"/>
    </source>
</evidence>